<evidence type="ECO:0000313" key="1">
    <source>
        <dbReference type="EMBL" id="VAW73597.1"/>
    </source>
</evidence>
<proteinExistence type="predicted"/>
<organism evidence="1">
    <name type="scientific">hydrothermal vent metagenome</name>
    <dbReference type="NCBI Taxonomy" id="652676"/>
    <lineage>
        <taxon>unclassified sequences</taxon>
        <taxon>metagenomes</taxon>
        <taxon>ecological metagenomes</taxon>
    </lineage>
</organism>
<accession>A0A3B0YDB2</accession>
<dbReference type="AlphaFoldDB" id="A0A3B0YDB2"/>
<gene>
    <name evidence="1" type="ORF">MNBD_GAMMA12-2524</name>
</gene>
<dbReference type="EMBL" id="UOFL01000047">
    <property type="protein sequence ID" value="VAW73597.1"/>
    <property type="molecule type" value="Genomic_DNA"/>
</dbReference>
<protein>
    <submittedName>
        <fullName evidence="1">Uncharacterized protein</fullName>
    </submittedName>
</protein>
<sequence length="59" mass="7013">MSEEKEEEKSNFVYFRDRANELGREDAYEITDPSKPFNGYKNPYKVSDLAIWQHIIANQ</sequence>
<name>A0A3B0YDB2_9ZZZZ</name>
<reference evidence="1" key="1">
    <citation type="submission" date="2018-06" db="EMBL/GenBank/DDBJ databases">
        <authorList>
            <person name="Zhirakovskaya E."/>
        </authorList>
    </citation>
    <scope>NUCLEOTIDE SEQUENCE</scope>
</reference>